<dbReference type="Pfam" id="PF00867">
    <property type="entry name" value="XPG_I"/>
    <property type="match status" value="1"/>
</dbReference>
<sequence>MKEVMRRRQNQKLTAARGHVEAGRLRRLDFLKTFIDLGPSLRPTALQATVGMLNDLSYKDGADPAMKDTLQTLDSQASVRALSELSFGDTSQANVLPPVTQTLSNQEQVDAIRLQTTLTAMYKEFKQSLSQLVTIAESDVLAATPSNTGPEATAEEIEILMTKAQCHLAVKEKDLWYSLSQLSDGDPSSWEHLTGVAGTLVQESHQMSSSFSRRTNLPTAETYQQCKEILLAMGVQCLEAEGQVEAEGLASAMVLNGNADFVASEDTDVLVYGATLLRNFGSAQAPLELISGKDIQDRLELDRQAYVDFALLLGTDFSQRLKSVGPVRALSFIKEYGTIEDILKSETKYPPRSSHDEYINEIQAARSIFNSSPDTPNPQKLPPAYRNEVAISSILSRYNLTNALLDTGSLDYENALAGNYFADNPTAL</sequence>
<keyword evidence="2" id="KW-0540">Nuclease</keyword>
<dbReference type="GO" id="GO:0006281">
    <property type="term" value="P:DNA repair"/>
    <property type="evidence" value="ECO:0007669"/>
    <property type="project" value="UniProtKB-ARBA"/>
</dbReference>
<dbReference type="SMART" id="SM00484">
    <property type="entry name" value="XPGI"/>
    <property type="match status" value="1"/>
</dbReference>
<proteinExistence type="predicted"/>
<dbReference type="CDD" id="cd09897">
    <property type="entry name" value="H3TH_FEN1-XPG-like"/>
    <property type="match status" value="1"/>
</dbReference>
<dbReference type="Gene3D" id="3.40.50.1010">
    <property type="entry name" value="5'-nuclease"/>
    <property type="match status" value="1"/>
</dbReference>
<dbReference type="GO" id="GO:0005634">
    <property type="term" value="C:nucleus"/>
    <property type="evidence" value="ECO:0007669"/>
    <property type="project" value="TreeGrafter"/>
</dbReference>
<evidence type="ECO:0000313" key="6">
    <source>
        <dbReference type="Proteomes" id="UP001140091"/>
    </source>
</evidence>
<keyword evidence="6" id="KW-1185">Reference proteome</keyword>
<accession>A0A9W8MCG5</accession>
<dbReference type="Gene3D" id="1.10.150.20">
    <property type="entry name" value="5' to 3' exonuclease, C-terminal subdomain"/>
    <property type="match status" value="1"/>
</dbReference>
<feature type="non-terminal residue" evidence="5">
    <location>
        <position position="428"/>
    </location>
</feature>
<dbReference type="GO" id="GO:0046872">
    <property type="term" value="F:metal ion binding"/>
    <property type="evidence" value="ECO:0007669"/>
    <property type="project" value="UniProtKB-KW"/>
</dbReference>
<comment type="caution">
    <text evidence="5">The sequence shown here is derived from an EMBL/GenBank/DDBJ whole genome shotgun (WGS) entry which is preliminary data.</text>
</comment>
<evidence type="ECO:0000259" key="4">
    <source>
        <dbReference type="SMART" id="SM00484"/>
    </source>
</evidence>
<dbReference type="EMBL" id="JANBPK010001189">
    <property type="protein sequence ID" value="KAJ2925416.1"/>
    <property type="molecule type" value="Genomic_DNA"/>
</dbReference>
<reference evidence="5" key="1">
    <citation type="submission" date="2022-06" db="EMBL/GenBank/DDBJ databases">
        <title>Genome Sequence of Candolleomyces eurysporus.</title>
        <authorList>
            <person name="Buettner E."/>
        </authorList>
    </citation>
    <scope>NUCLEOTIDE SEQUENCE</scope>
    <source>
        <strain evidence="5">VTCC 930004</strain>
    </source>
</reference>
<dbReference type="SUPFAM" id="SSF88723">
    <property type="entry name" value="PIN domain-like"/>
    <property type="match status" value="1"/>
</dbReference>
<dbReference type="InterPro" id="IPR008918">
    <property type="entry name" value="HhH2"/>
</dbReference>
<dbReference type="GO" id="GO:0017108">
    <property type="term" value="F:5'-flap endonuclease activity"/>
    <property type="evidence" value="ECO:0007669"/>
    <property type="project" value="TreeGrafter"/>
</dbReference>
<keyword evidence="3" id="KW-0460">Magnesium</keyword>
<evidence type="ECO:0000256" key="3">
    <source>
        <dbReference type="ARBA" id="ARBA00022842"/>
    </source>
</evidence>
<dbReference type="InterPro" id="IPR006084">
    <property type="entry name" value="XPG/Rad2"/>
</dbReference>
<feature type="domain" description="XPG-I" evidence="4">
    <location>
        <begin position="231"/>
        <end position="301"/>
    </location>
</feature>
<evidence type="ECO:0000256" key="2">
    <source>
        <dbReference type="ARBA" id="ARBA00022759"/>
    </source>
</evidence>
<dbReference type="PANTHER" id="PTHR11081">
    <property type="entry name" value="FLAP ENDONUCLEASE FAMILY MEMBER"/>
    <property type="match status" value="1"/>
</dbReference>
<dbReference type="InterPro" id="IPR006086">
    <property type="entry name" value="XPG-I_dom"/>
</dbReference>
<dbReference type="GO" id="GO:0005737">
    <property type="term" value="C:cytoplasm"/>
    <property type="evidence" value="ECO:0007669"/>
    <property type="project" value="TreeGrafter"/>
</dbReference>
<dbReference type="PANTHER" id="PTHR11081:SF9">
    <property type="entry name" value="FLAP ENDONUCLEASE 1"/>
    <property type="match status" value="1"/>
</dbReference>
<dbReference type="OrthoDB" id="31113at2759"/>
<keyword evidence="2" id="KW-0378">Hydrolase</keyword>
<organism evidence="5 6">
    <name type="scientific">Candolleomyces eurysporus</name>
    <dbReference type="NCBI Taxonomy" id="2828524"/>
    <lineage>
        <taxon>Eukaryota</taxon>
        <taxon>Fungi</taxon>
        <taxon>Dikarya</taxon>
        <taxon>Basidiomycota</taxon>
        <taxon>Agaricomycotina</taxon>
        <taxon>Agaricomycetes</taxon>
        <taxon>Agaricomycetidae</taxon>
        <taxon>Agaricales</taxon>
        <taxon>Agaricineae</taxon>
        <taxon>Psathyrellaceae</taxon>
        <taxon>Candolleomyces</taxon>
    </lineage>
</organism>
<name>A0A9W8MCG5_9AGAR</name>
<dbReference type="InterPro" id="IPR036279">
    <property type="entry name" value="5-3_exonuclease_C_sf"/>
</dbReference>
<dbReference type="PRINTS" id="PR00853">
    <property type="entry name" value="XPGRADSUPER"/>
</dbReference>
<dbReference type="InterPro" id="IPR029060">
    <property type="entry name" value="PIN-like_dom_sf"/>
</dbReference>
<dbReference type="SMART" id="SM00279">
    <property type="entry name" value="HhH2"/>
    <property type="match status" value="1"/>
</dbReference>
<protein>
    <recommendedName>
        <fullName evidence="4">XPG-I domain-containing protein</fullName>
    </recommendedName>
</protein>
<dbReference type="Proteomes" id="UP001140091">
    <property type="component" value="Unassembled WGS sequence"/>
</dbReference>
<keyword evidence="2" id="KW-0255">Endonuclease</keyword>
<dbReference type="AlphaFoldDB" id="A0A9W8MCG5"/>
<dbReference type="SUPFAM" id="SSF47807">
    <property type="entry name" value="5' to 3' exonuclease, C-terminal subdomain"/>
    <property type="match status" value="1"/>
</dbReference>
<keyword evidence="1" id="KW-0479">Metal-binding</keyword>
<gene>
    <name evidence="5" type="ORF">H1R20_g11702</name>
</gene>
<dbReference type="GO" id="GO:0008409">
    <property type="term" value="F:5'-3' exonuclease activity"/>
    <property type="evidence" value="ECO:0007669"/>
    <property type="project" value="TreeGrafter"/>
</dbReference>
<evidence type="ECO:0000313" key="5">
    <source>
        <dbReference type="EMBL" id="KAJ2925416.1"/>
    </source>
</evidence>
<evidence type="ECO:0000256" key="1">
    <source>
        <dbReference type="ARBA" id="ARBA00022723"/>
    </source>
</evidence>
<dbReference type="GO" id="GO:0003677">
    <property type="term" value="F:DNA binding"/>
    <property type="evidence" value="ECO:0007669"/>
    <property type="project" value="InterPro"/>
</dbReference>